<dbReference type="RefSeq" id="WP_107933671.1">
    <property type="nucleotide sequence ID" value="NZ_PZZN01000003.1"/>
</dbReference>
<sequence length="88" mass="9706">MTDRDPNLVTSRLSRLFTQDGITVDLVIYKLEGGADRTLEVVNDKGTSTVWNDPFAFNDAANATFLQAVADDGITTFLNLAVVIPFRR</sequence>
<accession>A0A2T4YN59</accession>
<name>A0A2T4YN59_9SPHN</name>
<dbReference type="AlphaFoldDB" id="A0A2T4YN59"/>
<dbReference type="EMBL" id="PZZN01000003">
    <property type="protein sequence ID" value="PTM44839.1"/>
    <property type="molecule type" value="Genomic_DNA"/>
</dbReference>
<proteinExistence type="predicted"/>
<keyword evidence="2" id="KW-1185">Reference proteome</keyword>
<dbReference type="Proteomes" id="UP000240996">
    <property type="component" value="Unassembled WGS sequence"/>
</dbReference>
<evidence type="ECO:0000313" key="1">
    <source>
        <dbReference type="EMBL" id="PTM44839.1"/>
    </source>
</evidence>
<protein>
    <submittedName>
        <fullName evidence="1">Uncharacterized protein</fullName>
    </submittedName>
</protein>
<evidence type="ECO:0000313" key="2">
    <source>
        <dbReference type="Proteomes" id="UP000240996"/>
    </source>
</evidence>
<gene>
    <name evidence="1" type="ORF">C8J24_3051</name>
</gene>
<organism evidence="1 2">
    <name type="scientific">Sphingomonas aerolata</name>
    <dbReference type="NCBI Taxonomy" id="185951"/>
    <lineage>
        <taxon>Bacteria</taxon>
        <taxon>Pseudomonadati</taxon>
        <taxon>Pseudomonadota</taxon>
        <taxon>Alphaproteobacteria</taxon>
        <taxon>Sphingomonadales</taxon>
        <taxon>Sphingomonadaceae</taxon>
        <taxon>Sphingomonas</taxon>
    </lineage>
</organism>
<reference evidence="1 2" key="1">
    <citation type="submission" date="2018-04" db="EMBL/GenBank/DDBJ databases">
        <title>Genomic Encyclopedia of Type Strains, Phase III (KMG-III): the genomes of soil and plant-associated and newly described type strains.</title>
        <authorList>
            <person name="Whitman W."/>
        </authorList>
    </citation>
    <scope>NUCLEOTIDE SEQUENCE [LARGE SCALE GENOMIC DNA]</scope>
    <source>
        <strain evidence="1 2">NW12</strain>
    </source>
</reference>
<comment type="caution">
    <text evidence="1">The sequence shown here is derived from an EMBL/GenBank/DDBJ whole genome shotgun (WGS) entry which is preliminary data.</text>
</comment>